<dbReference type="InterPro" id="IPR018488">
    <property type="entry name" value="cNMP-bd_CS"/>
</dbReference>
<feature type="region of interest" description="Disordered" evidence="1">
    <location>
        <begin position="164"/>
        <end position="188"/>
    </location>
</feature>
<dbReference type="InterPro" id="IPR014710">
    <property type="entry name" value="RmlC-like_jellyroll"/>
</dbReference>
<dbReference type="CDD" id="cd00038">
    <property type="entry name" value="CAP_ED"/>
    <property type="match status" value="2"/>
</dbReference>
<feature type="domain" description="Cyclic nucleotide-binding" evidence="2">
    <location>
        <begin position="227"/>
        <end position="275"/>
    </location>
</feature>
<evidence type="ECO:0000256" key="1">
    <source>
        <dbReference type="SAM" id="MobiDB-lite"/>
    </source>
</evidence>
<dbReference type="SUPFAM" id="SSF51206">
    <property type="entry name" value="cAMP-binding domain-like"/>
    <property type="match status" value="2"/>
</dbReference>
<dbReference type="Gene3D" id="2.60.120.10">
    <property type="entry name" value="Jelly Rolls"/>
    <property type="match status" value="2"/>
</dbReference>
<protein>
    <recommendedName>
        <fullName evidence="2">Cyclic nucleotide-binding domain-containing protein</fullName>
    </recommendedName>
</protein>
<sequence length="424" mass="49163">MQQPFSNNLVEVLIKPNNMRTAIEIRHIALWFKENILAFKDVSIEILMKLVAECKAEFKYPHDIIIREGDIGDCMYILLSGRVSVHYRGDQSAVTNEEMHELMNVKSNSFIPVKQNVSDIINQELGPQVGQLEAGSVFGEVALIEDCLRTASILALPNTNEVNRHESSFNQQQQQQQSSSSSPLTKQSEKQSVCLVNISRTLYNNTVRVAMENEFHERMKFVKNIIYFQHLSDKIQKQIAMSLEKQKYEYNQVVLKQGSSFNGLYFVYRGELRVTLHVKQSQTSTTYRNNYRSIKYDLPLITGSNPNTPEKTVDQNLLNIDYLPLNSINQFIEILQSNLPYFYKLNAGRLLQQLDNYKLQIKIDNFIKKLNELKLNQLNENNTQLNYYTITSEQTHELEKSSLMTHKRRLPPSFVGMCNWFPNM</sequence>
<reference evidence="4" key="1">
    <citation type="submission" date="2023-11" db="UniProtKB">
        <authorList>
            <consortium name="WormBaseParasite"/>
        </authorList>
    </citation>
    <scope>IDENTIFICATION</scope>
</reference>
<organism evidence="3 4">
    <name type="scientific">Schistosoma mattheei</name>
    <dbReference type="NCBI Taxonomy" id="31246"/>
    <lineage>
        <taxon>Eukaryota</taxon>
        <taxon>Metazoa</taxon>
        <taxon>Spiralia</taxon>
        <taxon>Lophotrochozoa</taxon>
        <taxon>Platyhelminthes</taxon>
        <taxon>Trematoda</taxon>
        <taxon>Digenea</taxon>
        <taxon>Strigeidida</taxon>
        <taxon>Schistosomatoidea</taxon>
        <taxon>Schistosomatidae</taxon>
        <taxon>Schistosoma</taxon>
    </lineage>
</organism>
<dbReference type="AlphaFoldDB" id="A0AA85BLV7"/>
<evidence type="ECO:0000313" key="3">
    <source>
        <dbReference type="Proteomes" id="UP000050791"/>
    </source>
</evidence>
<dbReference type="InterPro" id="IPR000595">
    <property type="entry name" value="cNMP-bd_dom"/>
</dbReference>
<evidence type="ECO:0000259" key="2">
    <source>
        <dbReference type="PROSITE" id="PS50042"/>
    </source>
</evidence>
<dbReference type="Proteomes" id="UP000050791">
    <property type="component" value="Unassembled WGS sequence"/>
</dbReference>
<feature type="compositionally biased region" description="Low complexity" evidence="1">
    <location>
        <begin position="168"/>
        <end position="182"/>
    </location>
</feature>
<dbReference type="PROSITE" id="PS50042">
    <property type="entry name" value="CNMP_BINDING_3"/>
    <property type="match status" value="2"/>
</dbReference>
<evidence type="ECO:0000313" key="4">
    <source>
        <dbReference type="WBParaSite" id="SMTH1_66190.1"/>
    </source>
</evidence>
<dbReference type="WBParaSite" id="SMTH1_66190.1">
    <property type="protein sequence ID" value="SMTH1_66190.1"/>
    <property type="gene ID" value="SMTH1_66190"/>
</dbReference>
<feature type="domain" description="Cyclic nucleotide-binding" evidence="2">
    <location>
        <begin position="38"/>
        <end position="171"/>
    </location>
</feature>
<proteinExistence type="predicted"/>
<dbReference type="PROSITE" id="PS00889">
    <property type="entry name" value="CNMP_BINDING_2"/>
    <property type="match status" value="1"/>
</dbReference>
<dbReference type="PROSITE" id="PS00888">
    <property type="entry name" value="CNMP_BINDING_1"/>
    <property type="match status" value="1"/>
</dbReference>
<dbReference type="PANTHER" id="PTHR23011:SF28">
    <property type="entry name" value="CYCLIC NUCLEOTIDE-BINDING DOMAIN CONTAINING PROTEIN"/>
    <property type="match status" value="1"/>
</dbReference>
<dbReference type="PANTHER" id="PTHR23011">
    <property type="entry name" value="CYCLIC NUCLEOTIDE-BINDING DOMAIN CONTAINING PROTEIN"/>
    <property type="match status" value="1"/>
</dbReference>
<name>A0AA85BLV7_9TREM</name>
<dbReference type="InterPro" id="IPR018490">
    <property type="entry name" value="cNMP-bd_dom_sf"/>
</dbReference>
<accession>A0AA85BLV7</accession>